<dbReference type="SUPFAM" id="SSF53822">
    <property type="entry name" value="Periplasmic binding protein-like I"/>
    <property type="match status" value="1"/>
</dbReference>
<dbReference type="GO" id="GO:0030246">
    <property type="term" value="F:carbohydrate binding"/>
    <property type="evidence" value="ECO:0007669"/>
    <property type="project" value="UniProtKB-ARBA"/>
</dbReference>
<evidence type="ECO:0000259" key="4">
    <source>
        <dbReference type="Pfam" id="PF13407"/>
    </source>
</evidence>
<comment type="similarity">
    <text evidence="2">Belongs to the bacterial solute-binding protein 2 family.</text>
</comment>
<dbReference type="PANTHER" id="PTHR46847">
    <property type="entry name" value="D-ALLOSE-BINDING PERIPLASMIC PROTEIN-RELATED"/>
    <property type="match status" value="1"/>
</dbReference>
<accession>A0A2N0YYH9</accession>
<comment type="caution">
    <text evidence="5">The sequence shown here is derived from an EMBL/GenBank/DDBJ whole genome shotgun (WGS) entry which is preliminary data.</text>
</comment>
<dbReference type="EMBL" id="PISE01000044">
    <property type="protein sequence ID" value="PKG22317.1"/>
    <property type="molecule type" value="Genomic_DNA"/>
</dbReference>
<gene>
    <name evidence="5" type="ORF">CWS01_17980</name>
</gene>
<evidence type="ECO:0000256" key="2">
    <source>
        <dbReference type="ARBA" id="ARBA00007639"/>
    </source>
</evidence>
<sequence length="312" mass="34687">MKKKWFILLICLVFLGGLCSYIIIEKKQKKPKIAVVLKGTKSDYWKIIVAGIERAFDNYGVEGKFLASDNTKMNQIDILKKVLKEKPDALIFSPEDAKLPIPILKEYEKHNIPVLLVDTNLDWSGKTSFIGTNNDLLGQKAGELLSSMSQPNDKILIIGYISNDYVSEDRIQGAKKALNNAGIHMVIKQFELNKDIAPVIPEILQANSKVKGIFATDDGAALKIMKVLEEKNLNIPVVGADGIIKMVKKIENGTIRATIAQNPYDMGYISGENALKAIKGEQVKKEIDSDVDIITIDNAQSKRTFLENLLEN</sequence>
<evidence type="ECO:0000313" key="6">
    <source>
        <dbReference type="Proteomes" id="UP000233375"/>
    </source>
</evidence>
<dbReference type="Pfam" id="PF13407">
    <property type="entry name" value="Peripla_BP_4"/>
    <property type="match status" value="1"/>
</dbReference>
<dbReference type="GO" id="GO:0030313">
    <property type="term" value="C:cell envelope"/>
    <property type="evidence" value="ECO:0007669"/>
    <property type="project" value="UniProtKB-SubCell"/>
</dbReference>
<keyword evidence="3" id="KW-0732">Signal</keyword>
<dbReference type="PANTHER" id="PTHR46847:SF1">
    <property type="entry name" value="D-ALLOSE-BINDING PERIPLASMIC PROTEIN-RELATED"/>
    <property type="match status" value="1"/>
</dbReference>
<protein>
    <submittedName>
        <fullName evidence="5">Sugar ABC transporter substrate-binding protein</fullName>
    </submittedName>
</protein>
<keyword evidence="6" id="KW-1185">Reference proteome</keyword>
<name>A0A2N0YYH9_9BACI</name>
<dbReference type="CDD" id="cd01536">
    <property type="entry name" value="PBP1_ABC_sugar_binding-like"/>
    <property type="match status" value="1"/>
</dbReference>
<dbReference type="OrthoDB" id="6196975at2"/>
<dbReference type="Proteomes" id="UP000233375">
    <property type="component" value="Unassembled WGS sequence"/>
</dbReference>
<organism evidence="5 6">
    <name type="scientific">Niallia nealsonii</name>
    <dbReference type="NCBI Taxonomy" id="115979"/>
    <lineage>
        <taxon>Bacteria</taxon>
        <taxon>Bacillati</taxon>
        <taxon>Bacillota</taxon>
        <taxon>Bacilli</taxon>
        <taxon>Bacillales</taxon>
        <taxon>Bacillaceae</taxon>
        <taxon>Niallia</taxon>
    </lineage>
</organism>
<dbReference type="AlphaFoldDB" id="A0A2N0YYH9"/>
<evidence type="ECO:0000313" key="5">
    <source>
        <dbReference type="EMBL" id="PKG22317.1"/>
    </source>
</evidence>
<comment type="subcellular location">
    <subcellularLocation>
        <location evidence="1">Cell envelope</location>
    </subcellularLocation>
</comment>
<feature type="domain" description="Periplasmic binding protein" evidence="4">
    <location>
        <begin position="33"/>
        <end position="282"/>
    </location>
</feature>
<dbReference type="InterPro" id="IPR028082">
    <property type="entry name" value="Peripla_BP_I"/>
</dbReference>
<proteinExistence type="inferred from homology"/>
<dbReference type="RefSeq" id="WP_101178569.1">
    <property type="nucleotide sequence ID" value="NZ_PISE01000044.1"/>
</dbReference>
<evidence type="ECO:0000256" key="3">
    <source>
        <dbReference type="ARBA" id="ARBA00022729"/>
    </source>
</evidence>
<evidence type="ECO:0000256" key="1">
    <source>
        <dbReference type="ARBA" id="ARBA00004196"/>
    </source>
</evidence>
<reference evidence="5 6" key="1">
    <citation type="journal article" date="2003" name="Int. J. Syst. Evol. Microbiol.">
        <title>Bacillus nealsonii sp. nov., isolated from a spacecraft-assembly facility, whose spores are gamma-radiation resistant.</title>
        <authorList>
            <person name="Venkateswaran K."/>
            <person name="Kempf M."/>
            <person name="Chen F."/>
            <person name="Satomi M."/>
            <person name="Nicholson W."/>
            <person name="Kern R."/>
        </authorList>
    </citation>
    <scope>NUCLEOTIDE SEQUENCE [LARGE SCALE GENOMIC DNA]</scope>
    <source>
        <strain evidence="5 6">FO-92</strain>
    </source>
</reference>
<dbReference type="InterPro" id="IPR025997">
    <property type="entry name" value="SBP_2_dom"/>
</dbReference>
<dbReference type="Gene3D" id="3.40.50.2300">
    <property type="match status" value="2"/>
</dbReference>